<comment type="caution">
    <text evidence="2">The sequence shown here is derived from an EMBL/GenBank/DDBJ whole genome shotgun (WGS) entry which is preliminary data.</text>
</comment>
<dbReference type="Proteomes" id="UP001235849">
    <property type="component" value="Unassembled WGS sequence"/>
</dbReference>
<evidence type="ECO:0000313" key="3">
    <source>
        <dbReference type="Proteomes" id="UP001235849"/>
    </source>
</evidence>
<accession>A0ABT7BDE9</accession>
<evidence type="ECO:0000313" key="2">
    <source>
        <dbReference type="EMBL" id="MDJ1177209.1"/>
    </source>
</evidence>
<dbReference type="InterPro" id="IPR052382">
    <property type="entry name" value="ABHD10_acyl-thioesterase"/>
</dbReference>
<dbReference type="GO" id="GO:0016787">
    <property type="term" value="F:hydrolase activity"/>
    <property type="evidence" value="ECO:0007669"/>
    <property type="project" value="UniProtKB-KW"/>
</dbReference>
<dbReference type="Gene3D" id="3.40.50.1820">
    <property type="entry name" value="alpha/beta hydrolase"/>
    <property type="match status" value="1"/>
</dbReference>
<proteinExistence type="predicted"/>
<dbReference type="PANTHER" id="PTHR16138:SF7">
    <property type="entry name" value="PALMITOYL-PROTEIN THIOESTERASE ABHD10, MITOCHONDRIAL"/>
    <property type="match status" value="1"/>
</dbReference>
<protein>
    <submittedName>
        <fullName evidence="2">Alpha/beta fold hydrolase</fullName>
    </submittedName>
</protein>
<dbReference type="InterPro" id="IPR029058">
    <property type="entry name" value="AB_hydrolase_fold"/>
</dbReference>
<dbReference type="EMBL" id="JAQOSO010000120">
    <property type="protein sequence ID" value="MDJ1177209.1"/>
    <property type="molecule type" value="Genomic_DNA"/>
</dbReference>
<dbReference type="PANTHER" id="PTHR16138">
    <property type="entry name" value="MYCOPHENOLIC ACID ACYL-GLUCURONIDE ESTERASE, MITOCHONDRIAL"/>
    <property type="match status" value="1"/>
</dbReference>
<name>A0ABT7BDE9_9CYAN</name>
<gene>
    <name evidence="2" type="ORF">PMG25_24240</name>
</gene>
<dbReference type="InterPro" id="IPR008886">
    <property type="entry name" value="UPF0227/Esterase_YqiA"/>
</dbReference>
<sequence length="220" mass="24885">MVSPLPRQALYFYLHGFASSPESFKAKAIAQKFSDRHLTLHVPDLNQGDFSHLTLTRQLQQVAGLFPSPETPVYIMGSSFGGLTAAWLGQRYPQVQGLVLLAPAFEFYAYWMAQFTASERQDWQNQGYWPIYHYGEQKALPLHYGLIPDLLEYPPSALTRAVPTLIFHGLNDEVIPIQQSRDYAQSRPGVKLIELESDHGLGDRLPQIWQGIQNFLPGIT</sequence>
<keyword evidence="1 2" id="KW-0378">Hydrolase</keyword>
<reference evidence="2 3" key="1">
    <citation type="submission" date="2023-01" db="EMBL/GenBank/DDBJ databases">
        <title>Novel diversity within Roseofilum (Cyanobacteria; Desertifilaceae) from marine benthic mats with descriptions of four novel species.</title>
        <authorList>
            <person name="Wang Y."/>
            <person name="Berthold D.E."/>
            <person name="Hu J."/>
            <person name="Lefler F.W."/>
            <person name="Laughinghouse H.D. IV."/>
        </authorList>
    </citation>
    <scope>NUCLEOTIDE SEQUENCE [LARGE SCALE GENOMIC DNA]</scope>
    <source>
        <strain evidence="2 3">BLCC-M114</strain>
    </source>
</reference>
<dbReference type="RefSeq" id="WP_283769452.1">
    <property type="nucleotide sequence ID" value="NZ_JAQOSO010000120.1"/>
</dbReference>
<organism evidence="2 3">
    <name type="scientific">Roseofilum capinflatum BLCC-M114</name>
    <dbReference type="NCBI Taxonomy" id="3022440"/>
    <lineage>
        <taxon>Bacteria</taxon>
        <taxon>Bacillati</taxon>
        <taxon>Cyanobacteriota</taxon>
        <taxon>Cyanophyceae</taxon>
        <taxon>Desertifilales</taxon>
        <taxon>Desertifilaceae</taxon>
        <taxon>Roseofilum</taxon>
        <taxon>Roseofilum capinflatum</taxon>
    </lineage>
</organism>
<dbReference type="Pfam" id="PF05728">
    <property type="entry name" value="UPF0227"/>
    <property type="match status" value="1"/>
</dbReference>
<keyword evidence="3" id="KW-1185">Reference proteome</keyword>
<evidence type="ECO:0000256" key="1">
    <source>
        <dbReference type="ARBA" id="ARBA00022801"/>
    </source>
</evidence>
<dbReference type="SUPFAM" id="SSF53474">
    <property type="entry name" value="alpha/beta-Hydrolases"/>
    <property type="match status" value="1"/>
</dbReference>